<keyword evidence="1" id="KW-0472">Membrane</keyword>
<feature type="transmembrane region" description="Helical" evidence="1">
    <location>
        <begin position="118"/>
        <end position="135"/>
    </location>
</feature>
<feature type="transmembrane region" description="Helical" evidence="1">
    <location>
        <begin position="147"/>
        <end position="171"/>
    </location>
</feature>
<name>A0A168RR99_9BACT</name>
<dbReference type="PATRIC" id="fig|29557.3.peg.17"/>
<dbReference type="RefSeq" id="WP_063625797.1">
    <property type="nucleotide sequence ID" value="NZ_LVLH01000009.1"/>
</dbReference>
<sequence length="280" mass="32877">MKRYFNFFFIILFICFLIFPILIIYRIDPTLETAAPYIVPEIVENFWLINTKANIGFKICSALVFALLLVEIIISSFLVLSKSKITSISKLIWFVLNIVTSFFILILIIDNTIAMNKLWINLLLVINIFWFWFNLPNLKIKSKYIKLIALMTLILIFVISLLPSIVEITKWNSQTQRLDFLYYSIYSSKNFILIPNLILIFLFATSIVLVSLNLKFKIKTLNIFIFILNIFTFIFALWATIWVNSYLVYSNNIFLNIINNFALIISVAYLSNQLVNKFKY</sequence>
<proteinExistence type="predicted"/>
<feature type="transmembrane region" description="Helical" evidence="1">
    <location>
        <begin position="221"/>
        <end position="241"/>
    </location>
</feature>
<reference evidence="2 3" key="1">
    <citation type="submission" date="2016-03" db="EMBL/GenBank/DDBJ databases">
        <title>Genome sequence of Mycoplasma gallinarum strain Mgn_IPT.</title>
        <authorList>
            <person name="Yacoub E."/>
            <person name="Sirand-Pugnet P."/>
            <person name="Barre A."/>
            <person name="Maurier F."/>
            <person name="Blanchard A."/>
            <person name="Ben Abdelmoumen B.M."/>
        </authorList>
    </citation>
    <scope>NUCLEOTIDE SEQUENCE [LARGE SCALE GENOMIC DNA]</scope>
    <source>
        <strain evidence="2 3">Mgn_IPT</strain>
    </source>
</reference>
<feature type="transmembrane region" description="Helical" evidence="1">
    <location>
        <begin position="191"/>
        <end position="214"/>
    </location>
</feature>
<feature type="transmembrane region" description="Helical" evidence="1">
    <location>
        <begin position="91"/>
        <end position="112"/>
    </location>
</feature>
<feature type="transmembrane region" description="Helical" evidence="1">
    <location>
        <begin position="7"/>
        <end position="27"/>
    </location>
</feature>
<keyword evidence="1" id="KW-1133">Transmembrane helix</keyword>
<evidence type="ECO:0000256" key="1">
    <source>
        <dbReference type="SAM" id="Phobius"/>
    </source>
</evidence>
<organism evidence="2 3">
    <name type="scientific">Mycoplasmopsis gallinarum</name>
    <dbReference type="NCBI Taxonomy" id="29557"/>
    <lineage>
        <taxon>Bacteria</taxon>
        <taxon>Bacillati</taxon>
        <taxon>Mycoplasmatota</taxon>
        <taxon>Mycoplasmoidales</taxon>
        <taxon>Metamycoplasmataceae</taxon>
        <taxon>Mycoplasmopsis</taxon>
    </lineage>
</organism>
<feature type="transmembrane region" description="Helical" evidence="1">
    <location>
        <begin position="253"/>
        <end position="271"/>
    </location>
</feature>
<protein>
    <submittedName>
        <fullName evidence="2">Uncharacterized protein</fullName>
    </submittedName>
</protein>
<dbReference type="AlphaFoldDB" id="A0A168RR99"/>
<accession>A0A168RR99</accession>
<feature type="transmembrane region" description="Helical" evidence="1">
    <location>
        <begin position="55"/>
        <end position="79"/>
    </location>
</feature>
<dbReference type="Proteomes" id="UP000076983">
    <property type="component" value="Unassembled WGS sequence"/>
</dbReference>
<gene>
    <name evidence="2" type="ORF">MGALLINA_00280</name>
</gene>
<keyword evidence="3" id="KW-1185">Reference proteome</keyword>
<keyword evidence="1" id="KW-0812">Transmembrane</keyword>
<dbReference type="EMBL" id="LVLH01000009">
    <property type="protein sequence ID" value="OAB49210.1"/>
    <property type="molecule type" value="Genomic_DNA"/>
</dbReference>
<evidence type="ECO:0000313" key="3">
    <source>
        <dbReference type="Proteomes" id="UP000076983"/>
    </source>
</evidence>
<comment type="caution">
    <text evidence="2">The sequence shown here is derived from an EMBL/GenBank/DDBJ whole genome shotgun (WGS) entry which is preliminary data.</text>
</comment>
<evidence type="ECO:0000313" key="2">
    <source>
        <dbReference type="EMBL" id="OAB49210.1"/>
    </source>
</evidence>